<proteinExistence type="inferred from homology"/>
<dbReference type="InterPro" id="IPR013785">
    <property type="entry name" value="Aldolase_TIM"/>
</dbReference>
<accession>A0A445N3M5</accession>
<gene>
    <name evidence="8 10" type="primary">trpC</name>
    <name evidence="10" type="ORF">PITCH_A890031</name>
</gene>
<evidence type="ECO:0000313" key="10">
    <source>
        <dbReference type="EMBL" id="SPD76322.1"/>
    </source>
</evidence>
<keyword evidence="5 8" id="KW-0822">Tryptophan biosynthesis</keyword>
<sequence>MHSRLIEILDEKRREVQRLKAQGLPTMGTKYDGREIRDFKKAISTPDGTQLIAEIKFASPSAGIIREGTDPIAIGRMYEQSGAAAISLLTDEKFFGGNIKNLPLLKEAVRIPILRKDFIIDEIQIKESLLYGADAILLIVRILERQRLVGLLSAARESGLGVLTEIHDRSELEVAIDSGAQIIGINNRDLDTFSVDIATTLEIAPMVPKDRVVVSESGIFTAEDINLVKGSGVNAVLVGTSIMKSDDPGQKVKELVVAGKRIE</sequence>
<dbReference type="UniPathway" id="UPA00035">
    <property type="reaction ID" value="UER00043"/>
</dbReference>
<dbReference type="InterPro" id="IPR013798">
    <property type="entry name" value="Indole-3-glycerol_P_synth_dom"/>
</dbReference>
<comment type="pathway">
    <text evidence="2 8">Amino-acid biosynthesis; L-tryptophan biosynthesis; L-tryptophan from chorismate: step 4/5.</text>
</comment>
<dbReference type="GO" id="GO:0004425">
    <property type="term" value="F:indole-3-glycerol-phosphate synthase activity"/>
    <property type="evidence" value="ECO:0007669"/>
    <property type="project" value="UniProtKB-UniRule"/>
</dbReference>
<dbReference type="SUPFAM" id="SSF51366">
    <property type="entry name" value="Ribulose-phoshate binding barrel"/>
    <property type="match status" value="1"/>
</dbReference>
<dbReference type="HAMAP" id="MF_00134_B">
    <property type="entry name" value="IGPS_B"/>
    <property type="match status" value="1"/>
</dbReference>
<protein>
    <recommendedName>
        <fullName evidence="8">Indole-3-glycerol phosphate synthase</fullName>
        <shortName evidence="8">IGPS</shortName>
        <ecNumber evidence="8">4.1.1.48</ecNumber>
    </recommendedName>
</protein>
<dbReference type="Pfam" id="PF00218">
    <property type="entry name" value="IGPS"/>
    <property type="match status" value="1"/>
</dbReference>
<evidence type="ECO:0000256" key="6">
    <source>
        <dbReference type="ARBA" id="ARBA00023141"/>
    </source>
</evidence>
<dbReference type="PANTHER" id="PTHR22854">
    <property type="entry name" value="TRYPTOPHAN BIOSYNTHESIS PROTEIN"/>
    <property type="match status" value="1"/>
</dbReference>
<evidence type="ECO:0000256" key="4">
    <source>
        <dbReference type="ARBA" id="ARBA00022793"/>
    </source>
</evidence>
<evidence type="ECO:0000256" key="5">
    <source>
        <dbReference type="ARBA" id="ARBA00022822"/>
    </source>
</evidence>
<keyword evidence="4 8" id="KW-0210">Decarboxylase</keyword>
<keyword evidence="7 8" id="KW-0456">Lyase</keyword>
<dbReference type="AlphaFoldDB" id="A0A445N3M5"/>
<organism evidence="10">
    <name type="scientific">uncultured Desulfobacterium sp</name>
    <dbReference type="NCBI Taxonomy" id="201089"/>
    <lineage>
        <taxon>Bacteria</taxon>
        <taxon>Pseudomonadati</taxon>
        <taxon>Thermodesulfobacteriota</taxon>
        <taxon>Desulfobacteria</taxon>
        <taxon>Desulfobacterales</taxon>
        <taxon>Desulfobacteriaceae</taxon>
        <taxon>Desulfobacterium</taxon>
        <taxon>environmental samples</taxon>
    </lineage>
</organism>
<dbReference type="EC" id="4.1.1.48" evidence="8"/>
<dbReference type="GO" id="GO:0004640">
    <property type="term" value="F:phosphoribosylanthranilate isomerase activity"/>
    <property type="evidence" value="ECO:0007669"/>
    <property type="project" value="TreeGrafter"/>
</dbReference>
<evidence type="ECO:0000259" key="9">
    <source>
        <dbReference type="Pfam" id="PF00218"/>
    </source>
</evidence>
<dbReference type="FunFam" id="3.20.20.70:FF:000024">
    <property type="entry name" value="Indole-3-glycerol phosphate synthase"/>
    <property type="match status" value="1"/>
</dbReference>
<dbReference type="GO" id="GO:0000162">
    <property type="term" value="P:L-tryptophan biosynthetic process"/>
    <property type="evidence" value="ECO:0007669"/>
    <property type="project" value="UniProtKB-UniRule"/>
</dbReference>
<feature type="domain" description="Indole-3-glycerol phosphate synthase" evidence="9">
    <location>
        <begin position="7"/>
        <end position="255"/>
    </location>
</feature>
<dbReference type="PANTHER" id="PTHR22854:SF2">
    <property type="entry name" value="INDOLE-3-GLYCEROL-PHOSPHATE SYNTHASE"/>
    <property type="match status" value="1"/>
</dbReference>
<dbReference type="CDD" id="cd00331">
    <property type="entry name" value="IGPS"/>
    <property type="match status" value="1"/>
</dbReference>
<dbReference type="EMBL" id="OJIN01000235">
    <property type="protein sequence ID" value="SPD76322.1"/>
    <property type="molecule type" value="Genomic_DNA"/>
</dbReference>
<keyword evidence="3 8" id="KW-0028">Amino-acid biosynthesis</keyword>
<reference evidence="10" key="1">
    <citation type="submission" date="2018-01" db="EMBL/GenBank/DDBJ databases">
        <authorList>
            <person name="Regsiter A."/>
            <person name="William W."/>
        </authorList>
    </citation>
    <scope>NUCLEOTIDE SEQUENCE</scope>
    <source>
        <strain evidence="10">TRIP AH-1</strain>
    </source>
</reference>
<dbReference type="NCBIfam" id="NF001377">
    <property type="entry name" value="PRK00278.2-4"/>
    <property type="match status" value="1"/>
</dbReference>
<comment type="similarity">
    <text evidence="8">Belongs to the TrpC family.</text>
</comment>
<evidence type="ECO:0000256" key="1">
    <source>
        <dbReference type="ARBA" id="ARBA00001633"/>
    </source>
</evidence>
<dbReference type="Gene3D" id="3.20.20.70">
    <property type="entry name" value="Aldolase class I"/>
    <property type="match status" value="1"/>
</dbReference>
<dbReference type="HAMAP" id="MF_00134_A">
    <property type="entry name" value="IGPS_A"/>
    <property type="match status" value="1"/>
</dbReference>
<evidence type="ECO:0000256" key="8">
    <source>
        <dbReference type="HAMAP-Rule" id="MF_00134"/>
    </source>
</evidence>
<comment type="catalytic activity">
    <reaction evidence="1 8">
        <text>1-(2-carboxyphenylamino)-1-deoxy-D-ribulose 5-phosphate + H(+) = (1S,2R)-1-C-(indol-3-yl)glycerol 3-phosphate + CO2 + H2O</text>
        <dbReference type="Rhea" id="RHEA:23476"/>
        <dbReference type="ChEBI" id="CHEBI:15377"/>
        <dbReference type="ChEBI" id="CHEBI:15378"/>
        <dbReference type="ChEBI" id="CHEBI:16526"/>
        <dbReference type="ChEBI" id="CHEBI:58613"/>
        <dbReference type="ChEBI" id="CHEBI:58866"/>
        <dbReference type="EC" id="4.1.1.48"/>
    </reaction>
</comment>
<name>A0A445N3M5_9BACT</name>
<evidence type="ECO:0000256" key="3">
    <source>
        <dbReference type="ARBA" id="ARBA00022605"/>
    </source>
</evidence>
<keyword evidence="6 8" id="KW-0057">Aromatic amino acid biosynthesis</keyword>
<dbReference type="InterPro" id="IPR011060">
    <property type="entry name" value="RibuloseP-bd_barrel"/>
</dbReference>
<dbReference type="InterPro" id="IPR045186">
    <property type="entry name" value="Indole-3-glycerol_P_synth"/>
</dbReference>
<evidence type="ECO:0000256" key="7">
    <source>
        <dbReference type="ARBA" id="ARBA00023239"/>
    </source>
</evidence>
<evidence type="ECO:0000256" key="2">
    <source>
        <dbReference type="ARBA" id="ARBA00004696"/>
    </source>
</evidence>